<sequence>MGALTAYDSRPEIIATEGPLKPALVANEPAFIRADLHSIAANQDYLQLPRMFSTALVSASISASTPSQWPMTRLTLVADQIGPLHAIRCRHLGCLDVGECPRYAPGLRQQFDLGGRVVLDAPQCSMMSGSPVGFGQARISTSSVVPVPVPVAIIKTSWTPAPIKSAFGRFICAHGNISCFYVINIRRSCLNPSSKSGGASRMSASTIFQIRSMWSSCSMFGKRLMFLARQQLVRVNYLGRRPR</sequence>
<organism evidence="1 3">
    <name type="scientific">Duganella violaceipulchra</name>
    <dbReference type="NCBI Taxonomy" id="2849652"/>
    <lineage>
        <taxon>Bacteria</taxon>
        <taxon>Pseudomonadati</taxon>
        <taxon>Pseudomonadota</taxon>
        <taxon>Betaproteobacteria</taxon>
        <taxon>Burkholderiales</taxon>
        <taxon>Oxalobacteraceae</taxon>
        <taxon>Telluria group</taxon>
        <taxon>Duganella</taxon>
    </lineage>
</organism>
<dbReference type="EMBL" id="JAHTGR010000033">
    <property type="protein sequence ID" value="MBV6325458.1"/>
    <property type="molecule type" value="Genomic_DNA"/>
</dbReference>
<evidence type="ECO:0000313" key="3">
    <source>
        <dbReference type="Proteomes" id="UP001155901"/>
    </source>
</evidence>
<accession>A0AA41HBH2</accession>
<dbReference type="EMBL" id="JALJZU010000024">
    <property type="protein sequence ID" value="MCP2012641.1"/>
    <property type="molecule type" value="Genomic_DNA"/>
</dbReference>
<dbReference type="Proteomes" id="UP001162889">
    <property type="component" value="Unassembled WGS sequence"/>
</dbReference>
<protein>
    <submittedName>
        <fullName evidence="1">Uncharacterized protein</fullName>
    </submittedName>
</protein>
<keyword evidence="4" id="KW-1185">Reference proteome</keyword>
<evidence type="ECO:0000313" key="1">
    <source>
        <dbReference type="EMBL" id="MBV6325458.1"/>
    </source>
</evidence>
<reference evidence="2" key="2">
    <citation type="submission" date="2022-03" db="EMBL/GenBank/DDBJ databases">
        <title>Genome Encyclopedia of Bacteria and Archaea VI: Functional Genomics of Type Strains.</title>
        <authorList>
            <person name="Whitman W."/>
        </authorList>
    </citation>
    <scope>NUCLEOTIDE SEQUENCE</scope>
    <source>
        <strain evidence="2">HSC-15S17</strain>
    </source>
</reference>
<name>A0AA41HBH2_9BURK</name>
<evidence type="ECO:0000313" key="4">
    <source>
        <dbReference type="Proteomes" id="UP001162889"/>
    </source>
</evidence>
<evidence type="ECO:0000313" key="2">
    <source>
        <dbReference type="EMBL" id="MCP2012641.1"/>
    </source>
</evidence>
<dbReference type="AlphaFoldDB" id="A0AA41HBH2"/>
<gene>
    <name evidence="1" type="ORF">KVP70_31580</name>
    <name evidence="2" type="ORF">L1274_006412</name>
</gene>
<dbReference type="RefSeq" id="WP_217946342.1">
    <property type="nucleotide sequence ID" value="NZ_JAHTGR010000033.1"/>
</dbReference>
<proteinExistence type="predicted"/>
<reference evidence="1" key="1">
    <citation type="submission" date="2021-07" db="EMBL/GenBank/DDBJ databases">
        <title>Characterization of violacein-producing bacteria and related species.</title>
        <authorList>
            <person name="Wilson H.S."/>
            <person name="De Leon M.E."/>
        </authorList>
    </citation>
    <scope>NUCLEOTIDE SEQUENCE</scope>
    <source>
        <strain evidence="1">HSC-15S17</strain>
    </source>
</reference>
<dbReference type="Proteomes" id="UP001155901">
    <property type="component" value="Unassembled WGS sequence"/>
</dbReference>
<comment type="caution">
    <text evidence="1">The sequence shown here is derived from an EMBL/GenBank/DDBJ whole genome shotgun (WGS) entry which is preliminary data.</text>
</comment>